<dbReference type="PANTHER" id="PTHR13789:SF261">
    <property type="entry name" value="HYDROXYLASE, PUTATIVE (AFU_ORTHOLOGUE AFUA_7G00590)-RELATED"/>
    <property type="match status" value="1"/>
</dbReference>
<dbReference type="PANTHER" id="PTHR13789">
    <property type="entry name" value="MONOOXYGENASE"/>
    <property type="match status" value="1"/>
</dbReference>
<dbReference type="Gene3D" id="3.50.50.60">
    <property type="entry name" value="FAD/NAD(P)-binding domain"/>
    <property type="match status" value="1"/>
</dbReference>
<dbReference type="InterPro" id="IPR036188">
    <property type="entry name" value="FAD/NAD-bd_sf"/>
</dbReference>
<dbReference type="Pfam" id="PF01494">
    <property type="entry name" value="FAD_binding_3"/>
    <property type="match status" value="1"/>
</dbReference>
<dbReference type="SUPFAM" id="SSF51905">
    <property type="entry name" value="FAD/NAD(P)-binding domain"/>
    <property type="match status" value="1"/>
</dbReference>
<dbReference type="EMBL" id="LCWV01000030">
    <property type="protein sequence ID" value="PWI65819.1"/>
    <property type="molecule type" value="Genomic_DNA"/>
</dbReference>
<feature type="transmembrane region" description="Helical" evidence="6">
    <location>
        <begin position="19"/>
        <end position="37"/>
    </location>
</feature>
<evidence type="ECO:0000256" key="5">
    <source>
        <dbReference type="ARBA" id="ARBA00023033"/>
    </source>
</evidence>
<evidence type="ECO:0000256" key="6">
    <source>
        <dbReference type="SAM" id="Phobius"/>
    </source>
</evidence>
<keyword evidence="6" id="KW-0812">Transmembrane</keyword>
<evidence type="ECO:0000313" key="8">
    <source>
        <dbReference type="EMBL" id="PWI65819.1"/>
    </source>
</evidence>
<sequence length="424" mass="46638">MCAAELDTEAPGQVTGRQLHFVIVGAGLGGLTAAIALRRAGQRVTVLEQSQLAREHGAAIGVPPNANGLLHHLGIDPAAAGAVELKLVTGYDKSGESVAQPDMSTLSRGWQHPYLLAHRVDLHSQLKSAATSRDGVGTPVDLRTNSRVVTVDPEAATVTLVDGRSIAADVVIGADGVHSVTRRALTAVTPYPSGKSAYRFLLRRSDALRDPIVRATLNHEGEFVFWFDSDRRVVLYPTRNNEIWNLVCIHPDRQWDEEEDVWNKSGLLEDLLSAYDGFDECALALMRLADETTLKIWRLMDMDPVPAWCSQRLTLLGDAAHPFLPYQGQGGAQAMEDAVSLGILFPVGVNCSEIVPRLLLYQECRKARAEKVQELTRIAGDDTVSPTEEKLTTITTIQQYICNYDERENSRQQLLQWMKAREAI</sequence>
<evidence type="ECO:0000256" key="2">
    <source>
        <dbReference type="ARBA" id="ARBA00022630"/>
    </source>
</evidence>
<keyword evidence="3" id="KW-0274">FAD</keyword>
<evidence type="ECO:0000256" key="3">
    <source>
        <dbReference type="ARBA" id="ARBA00022827"/>
    </source>
</evidence>
<dbReference type="PRINTS" id="PR00420">
    <property type="entry name" value="RNGMNOXGNASE"/>
</dbReference>
<dbReference type="InterPro" id="IPR050493">
    <property type="entry name" value="FAD-dep_Monooxygenase_BioMet"/>
</dbReference>
<evidence type="ECO:0000313" key="9">
    <source>
        <dbReference type="Proteomes" id="UP000245956"/>
    </source>
</evidence>
<dbReference type="SUPFAM" id="SSF54373">
    <property type="entry name" value="FAD-linked reductases, C-terminal domain"/>
    <property type="match status" value="1"/>
</dbReference>
<keyword evidence="6" id="KW-0472">Membrane</keyword>
<keyword evidence="5" id="KW-0503">Monooxygenase</keyword>
<name>A0A2U3DU97_PURLI</name>
<gene>
    <name evidence="8" type="ORF">PCL_06790</name>
</gene>
<accession>A0A2U3DU97</accession>
<keyword evidence="6" id="KW-1133">Transmembrane helix</keyword>
<reference evidence="8 9" key="1">
    <citation type="journal article" date="2016" name="Front. Microbiol.">
        <title>Genome and transcriptome sequences reveal the specific parasitism of the nematophagous Purpureocillium lilacinum 36-1.</title>
        <authorList>
            <person name="Xie J."/>
            <person name="Li S."/>
            <person name="Mo C."/>
            <person name="Xiao X."/>
            <person name="Peng D."/>
            <person name="Wang G."/>
            <person name="Xiao Y."/>
        </authorList>
    </citation>
    <scope>NUCLEOTIDE SEQUENCE [LARGE SCALE GENOMIC DNA]</scope>
    <source>
        <strain evidence="8 9">36-1</strain>
    </source>
</reference>
<organism evidence="8 9">
    <name type="scientific">Purpureocillium lilacinum</name>
    <name type="common">Paecilomyces lilacinus</name>
    <dbReference type="NCBI Taxonomy" id="33203"/>
    <lineage>
        <taxon>Eukaryota</taxon>
        <taxon>Fungi</taxon>
        <taxon>Dikarya</taxon>
        <taxon>Ascomycota</taxon>
        <taxon>Pezizomycotina</taxon>
        <taxon>Sordariomycetes</taxon>
        <taxon>Hypocreomycetidae</taxon>
        <taxon>Hypocreales</taxon>
        <taxon>Ophiocordycipitaceae</taxon>
        <taxon>Purpureocillium</taxon>
    </lineage>
</organism>
<keyword evidence="4" id="KW-0560">Oxidoreductase</keyword>
<evidence type="ECO:0000259" key="7">
    <source>
        <dbReference type="Pfam" id="PF01494"/>
    </source>
</evidence>
<feature type="domain" description="FAD-binding" evidence="7">
    <location>
        <begin position="22"/>
        <end position="374"/>
    </location>
</feature>
<comment type="caution">
    <text evidence="8">The sequence shown here is derived from an EMBL/GenBank/DDBJ whole genome shotgun (WGS) entry which is preliminary data.</text>
</comment>
<protein>
    <recommendedName>
        <fullName evidence="7">FAD-binding domain-containing protein</fullName>
    </recommendedName>
</protein>
<dbReference type="GO" id="GO:0004497">
    <property type="term" value="F:monooxygenase activity"/>
    <property type="evidence" value="ECO:0007669"/>
    <property type="project" value="UniProtKB-KW"/>
</dbReference>
<dbReference type="GO" id="GO:0071949">
    <property type="term" value="F:FAD binding"/>
    <property type="evidence" value="ECO:0007669"/>
    <property type="project" value="InterPro"/>
</dbReference>
<evidence type="ECO:0000256" key="4">
    <source>
        <dbReference type="ARBA" id="ARBA00023002"/>
    </source>
</evidence>
<dbReference type="InterPro" id="IPR002938">
    <property type="entry name" value="FAD-bd"/>
</dbReference>
<keyword evidence="2" id="KW-0285">Flavoprotein</keyword>
<dbReference type="AlphaFoldDB" id="A0A2U3DU97"/>
<evidence type="ECO:0000256" key="1">
    <source>
        <dbReference type="ARBA" id="ARBA00007992"/>
    </source>
</evidence>
<proteinExistence type="inferred from homology"/>
<comment type="similarity">
    <text evidence="1">Belongs to the paxM FAD-dependent monooxygenase family.</text>
</comment>
<dbReference type="Proteomes" id="UP000245956">
    <property type="component" value="Unassembled WGS sequence"/>
</dbReference>